<proteinExistence type="predicted"/>
<evidence type="ECO:0000313" key="5">
    <source>
        <dbReference type="Proteomes" id="UP000264820"/>
    </source>
</evidence>
<keyword evidence="2 3" id="KW-0040">ANK repeat</keyword>
<dbReference type="RefSeq" id="XP_019727833.1">
    <property type="nucleotide sequence ID" value="XM_019872274.1"/>
</dbReference>
<evidence type="ECO:0000256" key="3">
    <source>
        <dbReference type="PROSITE-ProRule" id="PRU00023"/>
    </source>
</evidence>
<dbReference type="InterPro" id="IPR002110">
    <property type="entry name" value="Ankyrin_rpt"/>
</dbReference>
<evidence type="ECO:0000313" key="4">
    <source>
        <dbReference type="Ensembl" id="ENSHCOP00000014065.1"/>
    </source>
</evidence>
<keyword evidence="1" id="KW-0677">Repeat</keyword>
<dbReference type="KEGG" id="hcq:109517247"/>
<dbReference type="Ensembl" id="ENSHCOT00000027543.1">
    <property type="protein sequence ID" value="ENSHCOP00000014065.1"/>
    <property type="gene ID" value="ENSHCOG00000017325.1"/>
</dbReference>
<keyword evidence="5" id="KW-1185">Reference proteome</keyword>
<dbReference type="SUPFAM" id="SSF48403">
    <property type="entry name" value="Ankyrin repeat"/>
    <property type="match status" value="1"/>
</dbReference>
<dbReference type="GeneID" id="109517247"/>
<feature type="repeat" description="ANK" evidence="3">
    <location>
        <begin position="68"/>
        <end position="100"/>
    </location>
</feature>
<reference evidence="4" key="1">
    <citation type="submission" date="2025-08" db="UniProtKB">
        <authorList>
            <consortium name="Ensembl"/>
        </authorList>
    </citation>
    <scope>IDENTIFICATION</scope>
</reference>
<dbReference type="OrthoDB" id="194358at2759"/>
<dbReference type="Proteomes" id="UP000264820">
    <property type="component" value="Unplaced"/>
</dbReference>
<dbReference type="PROSITE" id="PS50088">
    <property type="entry name" value="ANK_REPEAT"/>
    <property type="match status" value="2"/>
</dbReference>
<dbReference type="PANTHER" id="PTHR24201">
    <property type="entry name" value="ANK_REP_REGION DOMAIN-CONTAINING PROTEIN"/>
    <property type="match status" value="1"/>
</dbReference>
<sequence length="166" mass="18747">MSELHQAAAVGDFDQVWEILRRKKCDPNQRDVDWGNKTPLHWAAANGDVETARLLIEHGARPCLRTELGRTAAHFAAETGSLGVLRLLHSFHAPLDKEDSGGDRPARIAQIYGHRECVTFLRKAEAEGETYRKIVAEKGLSVDDTDEEWEEQCKDQREGKIKFVIK</sequence>
<dbReference type="InterPro" id="IPR036770">
    <property type="entry name" value="Ankyrin_rpt-contain_sf"/>
</dbReference>
<protein>
    <submittedName>
        <fullName evidence="4">Ankyrin repeat domain 66</fullName>
    </submittedName>
</protein>
<dbReference type="CTD" id="100287718"/>
<organism evidence="4 5">
    <name type="scientific">Hippocampus comes</name>
    <name type="common">Tiger tail seahorse</name>
    <dbReference type="NCBI Taxonomy" id="109280"/>
    <lineage>
        <taxon>Eukaryota</taxon>
        <taxon>Metazoa</taxon>
        <taxon>Chordata</taxon>
        <taxon>Craniata</taxon>
        <taxon>Vertebrata</taxon>
        <taxon>Euteleostomi</taxon>
        <taxon>Actinopterygii</taxon>
        <taxon>Neopterygii</taxon>
        <taxon>Teleostei</taxon>
        <taxon>Neoteleostei</taxon>
        <taxon>Acanthomorphata</taxon>
        <taxon>Syngnathiaria</taxon>
        <taxon>Syngnathiformes</taxon>
        <taxon>Syngnathoidei</taxon>
        <taxon>Syngnathidae</taxon>
        <taxon>Hippocampus</taxon>
    </lineage>
</organism>
<reference evidence="4" key="2">
    <citation type="submission" date="2025-09" db="UniProtKB">
        <authorList>
            <consortium name="Ensembl"/>
        </authorList>
    </citation>
    <scope>IDENTIFICATION</scope>
</reference>
<dbReference type="InterPro" id="IPR050776">
    <property type="entry name" value="Ank_Repeat/CDKN_Inhibitor"/>
</dbReference>
<feature type="repeat" description="ANK" evidence="3">
    <location>
        <begin position="35"/>
        <end position="67"/>
    </location>
</feature>
<evidence type="ECO:0000256" key="2">
    <source>
        <dbReference type="ARBA" id="ARBA00023043"/>
    </source>
</evidence>
<dbReference type="Gene3D" id="1.25.40.20">
    <property type="entry name" value="Ankyrin repeat-containing domain"/>
    <property type="match status" value="1"/>
</dbReference>
<dbReference type="OMA" id="QKGYVEC"/>
<dbReference type="PROSITE" id="PS50297">
    <property type="entry name" value="ANK_REP_REGION"/>
    <property type="match status" value="1"/>
</dbReference>
<dbReference type="SMART" id="SM00248">
    <property type="entry name" value="ANK"/>
    <property type="match status" value="2"/>
</dbReference>
<dbReference type="STRING" id="109280.ENSHCOP00000014065"/>
<evidence type="ECO:0000256" key="1">
    <source>
        <dbReference type="ARBA" id="ARBA00022737"/>
    </source>
</evidence>
<dbReference type="GeneTree" id="ENSGT00610000086772"/>
<dbReference type="Pfam" id="PF12796">
    <property type="entry name" value="Ank_2"/>
    <property type="match status" value="1"/>
</dbReference>
<name>A0A3Q3DJY5_HIPCM</name>
<dbReference type="AlphaFoldDB" id="A0A3Q3DJY5"/>
<accession>A0A3Q3DJY5</accession>
<dbReference type="PANTHER" id="PTHR24201:SF15">
    <property type="entry name" value="ANKYRIN REPEAT DOMAIN-CONTAINING PROTEIN 66"/>
    <property type="match status" value="1"/>
</dbReference>